<accession>A0ABX1JQZ1</accession>
<reference evidence="1 2" key="1">
    <citation type="submission" date="2020-04" db="EMBL/GenBank/DDBJ databases">
        <authorList>
            <person name="Liu S."/>
        </authorList>
    </citation>
    <scope>NUCLEOTIDE SEQUENCE [LARGE SCALE GENOMIC DNA]</scope>
    <source>
        <strain evidence="1 2">CGMCC 1.15091</strain>
    </source>
</reference>
<dbReference type="EMBL" id="JAAZSR010000191">
    <property type="protein sequence ID" value="NKX51224.1"/>
    <property type="molecule type" value="Genomic_DNA"/>
</dbReference>
<sequence>VLRFDILPDLRWQIQLLVDGSPVAALPPVMVTFQFAPLPGISVGADQAGPAGWELSRRRGHYLRTGTPRRVTCLPGPKADCNPETLVAAAREREGIYG</sequence>
<feature type="non-terminal residue" evidence="1">
    <location>
        <position position="1"/>
    </location>
</feature>
<protein>
    <submittedName>
        <fullName evidence="1">Arylsulfatase</fullName>
    </submittedName>
</protein>
<evidence type="ECO:0000313" key="1">
    <source>
        <dbReference type="EMBL" id="NKX51224.1"/>
    </source>
</evidence>
<comment type="caution">
    <text evidence="1">The sequence shown here is derived from an EMBL/GenBank/DDBJ whole genome shotgun (WGS) entry which is preliminary data.</text>
</comment>
<keyword evidence="2" id="KW-1185">Reference proteome</keyword>
<gene>
    <name evidence="1" type="ORF">HER39_11740</name>
</gene>
<organism evidence="1 2">
    <name type="scientific">Arthrobacter deserti</name>
    <dbReference type="NCBI Taxonomy" id="1742687"/>
    <lineage>
        <taxon>Bacteria</taxon>
        <taxon>Bacillati</taxon>
        <taxon>Actinomycetota</taxon>
        <taxon>Actinomycetes</taxon>
        <taxon>Micrococcales</taxon>
        <taxon>Micrococcaceae</taxon>
        <taxon>Arthrobacter</taxon>
    </lineage>
</organism>
<evidence type="ECO:0000313" key="2">
    <source>
        <dbReference type="Proteomes" id="UP000523795"/>
    </source>
</evidence>
<proteinExistence type="predicted"/>
<name>A0ABX1JQZ1_9MICC</name>
<dbReference type="Proteomes" id="UP000523795">
    <property type="component" value="Unassembled WGS sequence"/>
</dbReference>